<dbReference type="Proteomes" id="UP000756132">
    <property type="component" value="Chromosome 1"/>
</dbReference>
<protein>
    <submittedName>
        <fullName evidence="2">Uncharacterized protein</fullName>
    </submittedName>
</protein>
<gene>
    <name evidence="2" type="ORF">CLAFUR5_01861</name>
</gene>
<accession>A0A9Q8P3M7</accession>
<dbReference type="KEGG" id="ffu:CLAFUR5_01861"/>
<name>A0A9Q8P3M7_PASFU</name>
<organism evidence="2 3">
    <name type="scientific">Passalora fulva</name>
    <name type="common">Tomato leaf mold</name>
    <name type="synonym">Cladosporium fulvum</name>
    <dbReference type="NCBI Taxonomy" id="5499"/>
    <lineage>
        <taxon>Eukaryota</taxon>
        <taxon>Fungi</taxon>
        <taxon>Dikarya</taxon>
        <taxon>Ascomycota</taxon>
        <taxon>Pezizomycotina</taxon>
        <taxon>Dothideomycetes</taxon>
        <taxon>Dothideomycetidae</taxon>
        <taxon>Mycosphaerellales</taxon>
        <taxon>Mycosphaerellaceae</taxon>
        <taxon>Fulvia</taxon>
    </lineage>
</organism>
<dbReference type="EMBL" id="CP090163">
    <property type="protein sequence ID" value="UJO11969.1"/>
    <property type="molecule type" value="Genomic_DNA"/>
</dbReference>
<evidence type="ECO:0000313" key="2">
    <source>
        <dbReference type="EMBL" id="UJO11969.1"/>
    </source>
</evidence>
<dbReference type="AlphaFoldDB" id="A0A9Q8P3M7"/>
<proteinExistence type="predicted"/>
<reference evidence="2" key="1">
    <citation type="submission" date="2021-12" db="EMBL/GenBank/DDBJ databases">
        <authorList>
            <person name="Zaccaron A."/>
            <person name="Stergiopoulos I."/>
        </authorList>
    </citation>
    <scope>NUCLEOTIDE SEQUENCE</scope>
    <source>
        <strain evidence="2">Race5_Kim</strain>
    </source>
</reference>
<dbReference type="RefSeq" id="XP_047756335.1">
    <property type="nucleotide sequence ID" value="XM_047901009.1"/>
</dbReference>
<keyword evidence="3" id="KW-1185">Reference proteome</keyword>
<feature type="coiled-coil region" evidence="1">
    <location>
        <begin position="98"/>
        <end position="273"/>
    </location>
</feature>
<evidence type="ECO:0000256" key="1">
    <source>
        <dbReference type="SAM" id="Coils"/>
    </source>
</evidence>
<dbReference type="GeneID" id="71981739"/>
<evidence type="ECO:0000313" key="3">
    <source>
        <dbReference type="Proteomes" id="UP000756132"/>
    </source>
</evidence>
<sequence>MPTSIEKDFGLELKQQGIMSDFATVTASKPSRPVGKAEQHLAEATAANAESLTSLNALGSRAAAAAKCGDFNTINNIRDQSMSVMAYVVQGPINNAYIDVQDLKMEELHQDLDEANRVLEERKATAQHQVALAEKAVEDRYRKQLKEAIETADAEAKRANTEISNKNDLLQHQDKELTELRRQKKQLVVSHQSSYEQLRLDAQRQIDQLSKAIEALREDVKRAVEATKSEQRKHSTGLRHCAEQKMKALAELKAEHQEEQAVDKHELERLQKAWAVFLGSFVTPINIVKNKRVLLSLFPSKMSLLARMFRHQHRGSSSEYQGQLLHFGFT</sequence>
<reference evidence="2" key="2">
    <citation type="journal article" date="2022" name="Microb. Genom.">
        <title>A chromosome-scale genome assembly of the tomato pathogen Cladosporium fulvum reveals a compartmentalized genome architecture and the presence of a dispensable chromosome.</title>
        <authorList>
            <person name="Zaccaron A.Z."/>
            <person name="Chen L.H."/>
            <person name="Samaras A."/>
            <person name="Stergiopoulos I."/>
        </authorList>
    </citation>
    <scope>NUCLEOTIDE SEQUENCE</scope>
    <source>
        <strain evidence="2">Race5_Kim</strain>
    </source>
</reference>
<keyword evidence="1" id="KW-0175">Coiled coil</keyword>